<proteinExistence type="predicted"/>
<feature type="domain" description="Histidine kinase" evidence="13">
    <location>
        <begin position="464"/>
        <end position="563"/>
    </location>
</feature>
<dbReference type="PANTHER" id="PTHR34220:SF7">
    <property type="entry name" value="SENSOR HISTIDINE KINASE YPDA"/>
    <property type="match status" value="1"/>
</dbReference>
<dbReference type="SMART" id="SM00304">
    <property type="entry name" value="HAMP"/>
    <property type="match status" value="1"/>
</dbReference>
<sequence>MKRAHRIHAFQFASIRQKLFLSYILLIVIPIVVLGLYSYYQSKLLLQKQALQGIRETIRTISDNMDYKADQYNRIMDSIVYNTGILKIFNNDYTDVSNLSYDLRSYLDPTFNTIKGMNKEIIQLTVYTQNKLPEYGDFIQNSSRVAQTNWYRSASTNVNTEWYWEEGNLIVARKIPDIFQLRNPSTVSMNLTYSKMFEGLQSKEMNNFGIVVRDKNSNVVYSNSIYLKQRPFFDAMGKSSKIGNHEYFIIDEQIQHPSWTLSYFIPLNEVSINATSIIKATVIIVLVCFSILLLMIWMFSNMFTIPIKRLIHKMKLIENGNLDIVVSSNSIDEFGVLTNRFGQMLQKINELILVGYQNKIDQQKAEFKALQSQINPHFLYNTLSAIKWKSVQAGQEEISKIVTALSKFYRTALNKGDNIIPVREEVVNMKSYMEIMLIMRESSFDVHYDFDEDIFRYVTINLILQPVVENCIEHGIAGKTDGRGKIAITGRSRDGYIEITVEDNGVGMTKEKSREVLSRESRGYGLKNVNDRLKLFFGEEYGISIESVLGKGTVMTIRLPKREELLPDM</sequence>
<keyword evidence="7" id="KW-0547">Nucleotide-binding</keyword>
<accession>A0ABX1Z094</accession>
<dbReference type="Pfam" id="PF02518">
    <property type="entry name" value="HATPase_c"/>
    <property type="match status" value="1"/>
</dbReference>
<dbReference type="PROSITE" id="PS50109">
    <property type="entry name" value="HIS_KIN"/>
    <property type="match status" value="1"/>
</dbReference>
<dbReference type="InterPro" id="IPR010559">
    <property type="entry name" value="Sig_transdc_His_kin_internal"/>
</dbReference>
<dbReference type="PRINTS" id="PR00344">
    <property type="entry name" value="BCTRLSENSOR"/>
</dbReference>
<dbReference type="SUPFAM" id="SSF158472">
    <property type="entry name" value="HAMP domain-like"/>
    <property type="match status" value="1"/>
</dbReference>
<evidence type="ECO:0000256" key="7">
    <source>
        <dbReference type="ARBA" id="ARBA00022741"/>
    </source>
</evidence>
<keyword evidence="12" id="KW-0812">Transmembrane</keyword>
<keyword evidence="12" id="KW-1133">Transmembrane helix</keyword>
<evidence type="ECO:0000313" key="16">
    <source>
        <dbReference type="Proteomes" id="UP000658690"/>
    </source>
</evidence>
<protein>
    <recommendedName>
        <fullName evidence="3">histidine kinase</fullName>
        <ecNumber evidence="3">2.7.13.3</ecNumber>
    </recommendedName>
</protein>
<keyword evidence="11 12" id="KW-0472">Membrane</keyword>
<comment type="caution">
    <text evidence="15">The sequence shown here is derived from an EMBL/GenBank/DDBJ whole genome shotgun (WGS) entry which is preliminary data.</text>
</comment>
<keyword evidence="8" id="KW-0418">Kinase</keyword>
<dbReference type="Proteomes" id="UP000658690">
    <property type="component" value="Unassembled WGS sequence"/>
</dbReference>
<organism evidence="15 16">
    <name type="scientific">Paenibacillus germinis</name>
    <dbReference type="NCBI Taxonomy" id="2654979"/>
    <lineage>
        <taxon>Bacteria</taxon>
        <taxon>Bacillati</taxon>
        <taxon>Bacillota</taxon>
        <taxon>Bacilli</taxon>
        <taxon>Bacillales</taxon>
        <taxon>Paenibacillaceae</taxon>
        <taxon>Paenibacillus</taxon>
    </lineage>
</organism>
<keyword evidence="6" id="KW-0808">Transferase</keyword>
<dbReference type="EMBL" id="WHOC01000028">
    <property type="protein sequence ID" value="NOU85459.1"/>
    <property type="molecule type" value="Genomic_DNA"/>
</dbReference>
<dbReference type="PANTHER" id="PTHR34220">
    <property type="entry name" value="SENSOR HISTIDINE KINASE YPDA"/>
    <property type="match status" value="1"/>
</dbReference>
<keyword evidence="10" id="KW-0902">Two-component regulatory system</keyword>
<keyword evidence="16" id="KW-1185">Reference proteome</keyword>
<dbReference type="SMART" id="SM00387">
    <property type="entry name" value="HATPase_c"/>
    <property type="match status" value="1"/>
</dbReference>
<dbReference type="EC" id="2.7.13.3" evidence="3"/>
<dbReference type="InterPro" id="IPR005467">
    <property type="entry name" value="His_kinase_dom"/>
</dbReference>
<dbReference type="InterPro" id="IPR036890">
    <property type="entry name" value="HATPase_C_sf"/>
</dbReference>
<feature type="transmembrane region" description="Helical" evidence="12">
    <location>
        <begin position="20"/>
        <end position="40"/>
    </location>
</feature>
<dbReference type="Gene3D" id="3.30.565.10">
    <property type="entry name" value="Histidine kinase-like ATPase, C-terminal domain"/>
    <property type="match status" value="1"/>
</dbReference>
<evidence type="ECO:0000256" key="12">
    <source>
        <dbReference type="SAM" id="Phobius"/>
    </source>
</evidence>
<dbReference type="InterPro" id="IPR003594">
    <property type="entry name" value="HATPase_dom"/>
</dbReference>
<dbReference type="Gene3D" id="6.10.340.10">
    <property type="match status" value="1"/>
</dbReference>
<evidence type="ECO:0000256" key="8">
    <source>
        <dbReference type="ARBA" id="ARBA00022777"/>
    </source>
</evidence>
<evidence type="ECO:0000256" key="4">
    <source>
        <dbReference type="ARBA" id="ARBA00022475"/>
    </source>
</evidence>
<evidence type="ECO:0000256" key="10">
    <source>
        <dbReference type="ARBA" id="ARBA00023012"/>
    </source>
</evidence>
<dbReference type="SUPFAM" id="SSF55874">
    <property type="entry name" value="ATPase domain of HSP90 chaperone/DNA topoisomerase II/histidine kinase"/>
    <property type="match status" value="1"/>
</dbReference>
<evidence type="ECO:0000256" key="3">
    <source>
        <dbReference type="ARBA" id="ARBA00012438"/>
    </source>
</evidence>
<feature type="transmembrane region" description="Helical" evidence="12">
    <location>
        <begin position="277"/>
        <end position="299"/>
    </location>
</feature>
<dbReference type="InterPro" id="IPR050640">
    <property type="entry name" value="Bact_2-comp_sensor_kinase"/>
</dbReference>
<evidence type="ECO:0000256" key="5">
    <source>
        <dbReference type="ARBA" id="ARBA00022553"/>
    </source>
</evidence>
<evidence type="ECO:0000259" key="14">
    <source>
        <dbReference type="PROSITE" id="PS50885"/>
    </source>
</evidence>
<evidence type="ECO:0000256" key="11">
    <source>
        <dbReference type="ARBA" id="ARBA00023136"/>
    </source>
</evidence>
<name>A0ABX1Z094_9BACL</name>
<evidence type="ECO:0000313" key="15">
    <source>
        <dbReference type="EMBL" id="NOU85459.1"/>
    </source>
</evidence>
<keyword evidence="9" id="KW-0067">ATP-binding</keyword>
<evidence type="ECO:0000256" key="6">
    <source>
        <dbReference type="ARBA" id="ARBA00022679"/>
    </source>
</evidence>
<dbReference type="InterPro" id="IPR004358">
    <property type="entry name" value="Sig_transdc_His_kin-like_C"/>
</dbReference>
<gene>
    <name evidence="15" type="ORF">GC102_06660</name>
</gene>
<comment type="catalytic activity">
    <reaction evidence="1">
        <text>ATP + protein L-histidine = ADP + protein N-phospho-L-histidine.</text>
        <dbReference type="EC" id="2.7.13.3"/>
    </reaction>
</comment>
<feature type="domain" description="HAMP" evidence="14">
    <location>
        <begin position="301"/>
        <end position="353"/>
    </location>
</feature>
<dbReference type="InterPro" id="IPR003660">
    <property type="entry name" value="HAMP_dom"/>
</dbReference>
<dbReference type="PROSITE" id="PS50885">
    <property type="entry name" value="HAMP"/>
    <property type="match status" value="1"/>
</dbReference>
<dbReference type="RefSeq" id="WP_171688768.1">
    <property type="nucleotide sequence ID" value="NZ_WHOC01000028.1"/>
</dbReference>
<evidence type="ECO:0000256" key="9">
    <source>
        <dbReference type="ARBA" id="ARBA00022840"/>
    </source>
</evidence>
<evidence type="ECO:0000259" key="13">
    <source>
        <dbReference type="PROSITE" id="PS50109"/>
    </source>
</evidence>
<reference evidence="15 16" key="1">
    <citation type="submission" date="2019-10" db="EMBL/GenBank/DDBJ databases">
        <title>Description of Paenibacillus choica sp. nov.</title>
        <authorList>
            <person name="Carlier A."/>
            <person name="Qi S."/>
        </authorList>
    </citation>
    <scope>NUCLEOTIDE SEQUENCE [LARGE SCALE GENOMIC DNA]</scope>
    <source>
        <strain evidence="15 16">LMG 31460</strain>
    </source>
</reference>
<comment type="subcellular location">
    <subcellularLocation>
        <location evidence="2">Cell membrane</location>
        <topology evidence="2">Multi-pass membrane protein</topology>
    </subcellularLocation>
</comment>
<keyword evidence="5" id="KW-0597">Phosphoprotein</keyword>
<dbReference type="Pfam" id="PF06580">
    <property type="entry name" value="His_kinase"/>
    <property type="match status" value="1"/>
</dbReference>
<evidence type="ECO:0000256" key="1">
    <source>
        <dbReference type="ARBA" id="ARBA00000085"/>
    </source>
</evidence>
<keyword evidence="4" id="KW-1003">Cell membrane</keyword>
<dbReference type="CDD" id="cd06225">
    <property type="entry name" value="HAMP"/>
    <property type="match status" value="1"/>
</dbReference>
<evidence type="ECO:0000256" key="2">
    <source>
        <dbReference type="ARBA" id="ARBA00004651"/>
    </source>
</evidence>